<feature type="transmembrane region" description="Helical" evidence="1">
    <location>
        <begin position="83"/>
        <end position="103"/>
    </location>
</feature>
<dbReference type="PANTHER" id="PTHR37019">
    <property type="entry name" value="CHROMOSOME 1, WHOLE GENOME SHOTGUN SEQUENCE"/>
    <property type="match status" value="1"/>
</dbReference>
<evidence type="ECO:0000256" key="1">
    <source>
        <dbReference type="SAM" id="Phobius"/>
    </source>
</evidence>
<evidence type="ECO:0000313" key="3">
    <source>
        <dbReference type="EMBL" id="KAL2054276.1"/>
    </source>
</evidence>
<accession>A0ABR4BB73</accession>
<name>A0ABR4BB73_9LECA</name>
<feature type="domain" description="DUF7704" evidence="2">
    <location>
        <begin position="7"/>
        <end position="143"/>
    </location>
</feature>
<reference evidence="3 4" key="1">
    <citation type="submission" date="2024-09" db="EMBL/GenBank/DDBJ databases">
        <title>Rethinking Asexuality: The Enigmatic Case of Functional Sexual Genes in Lepraria (Stereocaulaceae).</title>
        <authorList>
            <person name="Doellman M."/>
            <person name="Sun Y."/>
            <person name="Barcenas-Pena A."/>
            <person name="Lumbsch H.T."/>
            <person name="Grewe F."/>
        </authorList>
    </citation>
    <scope>NUCLEOTIDE SEQUENCE [LARGE SCALE GENOMIC DNA]</scope>
    <source>
        <strain evidence="3 4">Grewe 0041</strain>
    </source>
</reference>
<comment type="caution">
    <text evidence="3">The sequence shown here is derived from an EMBL/GenBank/DDBJ whole genome shotgun (WGS) entry which is preliminary data.</text>
</comment>
<feature type="transmembrane region" description="Helical" evidence="1">
    <location>
        <begin position="12"/>
        <end position="37"/>
    </location>
</feature>
<keyword evidence="1" id="KW-0812">Transmembrane</keyword>
<evidence type="ECO:0000313" key="4">
    <source>
        <dbReference type="Proteomes" id="UP001590951"/>
    </source>
</evidence>
<dbReference type="PANTHER" id="PTHR37019:SF1">
    <property type="entry name" value="EXPERA DOMAIN-CONTAINING PROTEIN"/>
    <property type="match status" value="1"/>
</dbReference>
<sequence length="152" mass="17051">MPSTVEIPLPYRLLFLYIEPLGAFFGVFVNLFAPITYLKSLSPQATAATYSPLDQPIYDQLAAHLLFFAWAQAIVLRSTSDVYVWKILLFGMALCDVLHLWASYNILGAEVFSNPARWRWEEWVNLVMLYGPGGLRLAFCAGVGLGKEGKTE</sequence>
<keyword evidence="4" id="KW-1185">Reference proteome</keyword>
<proteinExistence type="predicted"/>
<gene>
    <name evidence="3" type="ORF">ABVK25_005417</name>
</gene>
<dbReference type="EMBL" id="JBHFEH010000016">
    <property type="protein sequence ID" value="KAL2054276.1"/>
    <property type="molecule type" value="Genomic_DNA"/>
</dbReference>
<dbReference type="Pfam" id="PF24803">
    <property type="entry name" value="DUF7704"/>
    <property type="match status" value="1"/>
</dbReference>
<evidence type="ECO:0000259" key="2">
    <source>
        <dbReference type="Pfam" id="PF24803"/>
    </source>
</evidence>
<feature type="transmembrane region" description="Helical" evidence="1">
    <location>
        <begin position="57"/>
        <end position="76"/>
    </location>
</feature>
<keyword evidence="1" id="KW-0472">Membrane</keyword>
<feature type="transmembrane region" description="Helical" evidence="1">
    <location>
        <begin position="123"/>
        <end position="146"/>
    </location>
</feature>
<dbReference type="Proteomes" id="UP001590951">
    <property type="component" value="Unassembled WGS sequence"/>
</dbReference>
<protein>
    <recommendedName>
        <fullName evidence="2">DUF7704 domain-containing protein</fullName>
    </recommendedName>
</protein>
<dbReference type="InterPro" id="IPR056121">
    <property type="entry name" value="DUF7704"/>
</dbReference>
<keyword evidence="1" id="KW-1133">Transmembrane helix</keyword>
<organism evidence="3 4">
    <name type="scientific">Lepraria finkii</name>
    <dbReference type="NCBI Taxonomy" id="1340010"/>
    <lineage>
        <taxon>Eukaryota</taxon>
        <taxon>Fungi</taxon>
        <taxon>Dikarya</taxon>
        <taxon>Ascomycota</taxon>
        <taxon>Pezizomycotina</taxon>
        <taxon>Lecanoromycetes</taxon>
        <taxon>OSLEUM clade</taxon>
        <taxon>Lecanoromycetidae</taxon>
        <taxon>Lecanorales</taxon>
        <taxon>Lecanorineae</taxon>
        <taxon>Stereocaulaceae</taxon>
        <taxon>Lepraria</taxon>
    </lineage>
</organism>